<keyword evidence="4" id="KW-1185">Reference proteome</keyword>
<dbReference type="AlphaFoldDB" id="A0A343TNN5"/>
<dbReference type="GeneID" id="37879467"/>
<keyword evidence="2" id="KW-0812">Transmembrane</keyword>
<dbReference type="PANTHER" id="PTHR35902">
    <property type="entry name" value="S-LAYER DOMAIN-LIKE PROTEIN-RELATED"/>
    <property type="match status" value="1"/>
</dbReference>
<dbReference type="OrthoDB" id="56770at2157"/>
<dbReference type="Gene3D" id="2.60.40.10">
    <property type="entry name" value="Immunoglobulins"/>
    <property type="match status" value="1"/>
</dbReference>
<proteinExistence type="predicted"/>
<evidence type="ECO:0000313" key="3">
    <source>
        <dbReference type="EMBL" id="AUX10707.1"/>
    </source>
</evidence>
<feature type="region of interest" description="Disordered" evidence="1">
    <location>
        <begin position="239"/>
        <end position="268"/>
    </location>
</feature>
<organism evidence="3 4">
    <name type="scientific">Halalkaliarchaeum desulfuricum</name>
    <dbReference type="NCBI Taxonomy" id="2055893"/>
    <lineage>
        <taxon>Archaea</taxon>
        <taxon>Methanobacteriati</taxon>
        <taxon>Methanobacteriota</taxon>
        <taxon>Stenosarchaea group</taxon>
        <taxon>Halobacteria</taxon>
        <taxon>Halobacteriales</taxon>
        <taxon>Haloferacaceae</taxon>
        <taxon>Halalkaliarchaeum</taxon>
    </lineage>
</organism>
<keyword evidence="2" id="KW-0472">Membrane</keyword>
<keyword evidence="2" id="KW-1133">Transmembrane helix</keyword>
<evidence type="ECO:0000313" key="4">
    <source>
        <dbReference type="Proteomes" id="UP000263012"/>
    </source>
</evidence>
<dbReference type="Proteomes" id="UP000263012">
    <property type="component" value="Chromosome"/>
</dbReference>
<reference evidence="4" key="1">
    <citation type="submission" date="2017-11" db="EMBL/GenBank/DDBJ databases">
        <title>Phenotypic and genomic properties of facultatively anaerobic sulfur-reducing natronoarchaea from hypersaline soda lakes.</title>
        <authorList>
            <person name="Sorokin D.Y."/>
            <person name="Kublanov I.V."/>
            <person name="Roman P."/>
            <person name="Sinninghe Damste J.S."/>
            <person name="Golyshin P.N."/>
            <person name="Rojo D."/>
            <person name="Ciordia S."/>
            <person name="Mena M.D.C."/>
            <person name="Ferrer M."/>
            <person name="Messina E."/>
            <person name="Smedile F."/>
            <person name="La Spada G."/>
            <person name="La Cono V."/>
            <person name="Yakimov M.M."/>
        </authorList>
    </citation>
    <scope>NUCLEOTIDE SEQUENCE [LARGE SCALE GENOMIC DNA]</scope>
    <source>
        <strain evidence="4">AArc-Sl</strain>
    </source>
</reference>
<protein>
    <submittedName>
        <fullName evidence="3">S-layer domain-containing protein</fullName>
    </submittedName>
</protein>
<feature type="transmembrane region" description="Helical" evidence="2">
    <location>
        <begin position="617"/>
        <end position="635"/>
    </location>
</feature>
<dbReference type="EMBL" id="CP025066">
    <property type="protein sequence ID" value="AUX10707.1"/>
    <property type="molecule type" value="Genomic_DNA"/>
</dbReference>
<dbReference type="RefSeq" id="WP_119821267.1">
    <property type="nucleotide sequence ID" value="NZ_CP025066.1"/>
</dbReference>
<dbReference type="InterPro" id="IPR013783">
    <property type="entry name" value="Ig-like_fold"/>
</dbReference>
<evidence type="ECO:0000256" key="2">
    <source>
        <dbReference type="SAM" id="Phobius"/>
    </source>
</evidence>
<dbReference type="PANTHER" id="PTHR35902:SF3">
    <property type="entry name" value="NPCBM-ASSOCIATED, NEW3 DOMAIN OF ALPHA-GALACTOSIDASE"/>
    <property type="match status" value="1"/>
</dbReference>
<sequence>MSSRTWLAVGFAVAMVLALLAIPVAGTGFTRGEPDIDVYLPENEVTPGEDATLELQLQNDGDLATGTQRDAVLTARSTTVEVRDGGPFEVRTGTTPVGTIQDGMAVSAPVRITVPEDLEPGEYEIDLRVRYSYTQQTQTGSDIPFDRTARETHTVTVRVLPDSQFEIVSVSGDVQPGSGGEAAVEIRNVGSETAREARATLTGAGGLVFDGGAAEAFLGDLEPDESATVAVDASLPADATAAPKPVSASVQYRDGDGRDREARARNGSLVPIAEQSFDIRDLDGTLSTGYGGTITGTVVNDGPRNASGVVVTVDSDSPAVQIDEPRVSIGDLEAGEARTFRVRAGVAADADPGPRQLSVTVGYEDDHRSSLQADPVTRRVDVAETRFDVVDLEDTLSVGYDGTITGTLENHGDNPIEDGVLTIEPASDSLFVEERRYALPRLEPGESTAFEFPTDVSGQADAGPRQVSFTVEFRGATGRTVQSEPITRRVVVDERRPEFSLSAPDASVEAGGSTTLEIEITNDRPETLSNIDARLYAESPFDSTSDEAFVTELGPGETATLQFQLSADDGTMPKTYPVELDFQYDTERGDTVLSNTYKQAVEVQPAADDDDGLPIELALVGVGALIVVGAAVILWRRRSAGGRP</sequence>
<evidence type="ECO:0000256" key="1">
    <source>
        <dbReference type="SAM" id="MobiDB-lite"/>
    </source>
</evidence>
<name>A0A343TNN5_9EURY</name>
<accession>A0A343TNN5</accession>
<dbReference type="KEGG" id="hdf:AArcSl_3100"/>
<gene>
    <name evidence="3" type="ORF">AArcSl_3100</name>
</gene>
<feature type="compositionally biased region" description="Basic and acidic residues" evidence="1">
    <location>
        <begin position="253"/>
        <end position="264"/>
    </location>
</feature>